<dbReference type="AlphaFoldDB" id="A0A656HAQ9"/>
<feature type="chain" id="PRO_5024840074" evidence="1">
    <location>
        <begin position="22"/>
        <end position="158"/>
    </location>
</feature>
<evidence type="ECO:0000313" key="4">
    <source>
        <dbReference type="Proteomes" id="UP000005317"/>
    </source>
</evidence>
<reference evidence="4" key="1">
    <citation type="journal article" date="2011" name="Stand. Genomic Sci.">
        <title>Genome sequence of the filamentous, gliding Thiothrix nivea neotype strain (JP2(T)).</title>
        <authorList>
            <person name="Lapidus A."/>
            <person name="Nolan M."/>
            <person name="Lucas S."/>
            <person name="Glavina Del Rio T."/>
            <person name="Tice H."/>
            <person name="Cheng J.F."/>
            <person name="Tapia R."/>
            <person name="Han C."/>
            <person name="Goodwin L."/>
            <person name="Pitluck S."/>
            <person name="Liolios K."/>
            <person name="Pagani I."/>
            <person name="Ivanova N."/>
            <person name="Huntemann M."/>
            <person name="Mavromatis K."/>
            <person name="Mikhailova N."/>
            <person name="Pati A."/>
            <person name="Chen A."/>
            <person name="Palaniappan K."/>
            <person name="Land M."/>
            <person name="Brambilla E.M."/>
            <person name="Rohde M."/>
            <person name="Abt B."/>
            <person name="Verbarg S."/>
            <person name="Goker M."/>
            <person name="Bristow J."/>
            <person name="Eisen J.A."/>
            <person name="Markowitz V."/>
            <person name="Hugenholtz P."/>
            <person name="Kyrpides N.C."/>
            <person name="Klenk H.P."/>
            <person name="Woyke T."/>
        </authorList>
    </citation>
    <scope>NUCLEOTIDE SEQUENCE [LARGE SCALE GENOMIC DNA]</scope>
    <source>
        <strain evidence="4">ATCC 35100 / DSM 5205 / JP2</strain>
    </source>
</reference>
<dbReference type="InterPro" id="IPR016364">
    <property type="entry name" value="Surface_antigen_Rickettsia"/>
</dbReference>
<dbReference type="PIRSF" id="PIRSF002721">
    <property type="entry name" value="Surface_antigen_Rickettsia"/>
    <property type="match status" value="1"/>
</dbReference>
<name>A0A656HAQ9_THINJ</name>
<gene>
    <name evidence="3" type="ORF">Thini_1220</name>
</gene>
<organism evidence="3 4">
    <name type="scientific">Thiothrix nivea (strain ATCC 35100 / DSM 5205 / JP2)</name>
    <dbReference type="NCBI Taxonomy" id="870187"/>
    <lineage>
        <taxon>Bacteria</taxon>
        <taxon>Pseudomonadati</taxon>
        <taxon>Pseudomonadota</taxon>
        <taxon>Gammaproteobacteria</taxon>
        <taxon>Thiotrichales</taxon>
        <taxon>Thiotrichaceae</taxon>
        <taxon>Thiothrix</taxon>
    </lineage>
</organism>
<dbReference type="GO" id="GO:0019867">
    <property type="term" value="C:outer membrane"/>
    <property type="evidence" value="ECO:0007669"/>
    <property type="project" value="InterPro"/>
</dbReference>
<dbReference type="OrthoDB" id="6170015at2"/>
<dbReference type="RefSeq" id="WP_002707786.1">
    <property type="nucleotide sequence ID" value="NZ_JH651384.1"/>
</dbReference>
<feature type="domain" description="Glycine zipper 2TM" evidence="2">
    <location>
        <begin position="35"/>
        <end position="75"/>
    </location>
</feature>
<dbReference type="EMBL" id="JH651384">
    <property type="protein sequence ID" value="EIJ33838.1"/>
    <property type="molecule type" value="Genomic_DNA"/>
</dbReference>
<evidence type="ECO:0000259" key="2">
    <source>
        <dbReference type="Pfam" id="PF05433"/>
    </source>
</evidence>
<proteinExistence type="predicted"/>
<feature type="signal peptide" evidence="1">
    <location>
        <begin position="1"/>
        <end position="21"/>
    </location>
</feature>
<evidence type="ECO:0000313" key="3">
    <source>
        <dbReference type="EMBL" id="EIJ33838.1"/>
    </source>
</evidence>
<evidence type="ECO:0000256" key="1">
    <source>
        <dbReference type="SAM" id="SignalP"/>
    </source>
</evidence>
<protein>
    <submittedName>
        <fullName evidence="3">17 kDa surface antigen</fullName>
    </submittedName>
</protein>
<keyword evidence="4" id="KW-1185">Reference proteome</keyword>
<dbReference type="InterPro" id="IPR008816">
    <property type="entry name" value="Gly_zipper_2TM_dom"/>
</dbReference>
<keyword evidence="1" id="KW-0732">Signal</keyword>
<dbReference type="Proteomes" id="UP000005317">
    <property type="component" value="Unassembled WGS sequence"/>
</dbReference>
<sequence length="158" mass="16634" precursor="true">MNKSITRSLASVTLASSLALAGCVGTAPMNNAQTGAMLGAVLGGVVGNQFGNGEGNTAMTIIGTMLGSYLGSQWGAQLDTRDQQYLGQAVYSGRPASWYNSNTGYQYNVNPGQVYRANYNNQAALCRPVTISGVIDGRQQNIQTKACQDSNGQWQLAN</sequence>
<accession>A0A656HAQ9</accession>
<dbReference type="PROSITE" id="PS51257">
    <property type="entry name" value="PROKAR_LIPOPROTEIN"/>
    <property type="match status" value="1"/>
</dbReference>
<dbReference type="Pfam" id="PF05433">
    <property type="entry name" value="Rick_17kDa_Anti"/>
    <property type="match status" value="1"/>
</dbReference>